<dbReference type="GO" id="GO:0017128">
    <property type="term" value="F:phospholipid scramblase activity"/>
    <property type="evidence" value="ECO:0007669"/>
    <property type="project" value="InterPro"/>
</dbReference>
<proteinExistence type="inferred from homology"/>
<dbReference type="Proteomes" id="UP001461498">
    <property type="component" value="Unassembled WGS sequence"/>
</dbReference>
<reference evidence="3 4" key="1">
    <citation type="submission" date="2022-12" db="EMBL/GenBank/DDBJ databases">
        <title>Chromosome-level genome assembly of true bugs.</title>
        <authorList>
            <person name="Ma L."/>
            <person name="Li H."/>
        </authorList>
    </citation>
    <scope>NUCLEOTIDE SEQUENCE [LARGE SCALE GENOMIC DNA]</scope>
    <source>
        <strain evidence="3">Lab_2022b</strain>
    </source>
</reference>
<dbReference type="Pfam" id="PF03803">
    <property type="entry name" value="Scramblase"/>
    <property type="match status" value="1"/>
</dbReference>
<comment type="function">
    <text evidence="2">May mediate accelerated ATP-independent bidirectional transbilayer migration of phospholipids upon binding calcium ions that results in a loss of phospholipid asymmetry in the plasma membrane.</text>
</comment>
<accession>A0AAW1D9K6</accession>
<evidence type="ECO:0000313" key="4">
    <source>
        <dbReference type="Proteomes" id="UP001461498"/>
    </source>
</evidence>
<name>A0AAW1D9K6_9HEMI</name>
<evidence type="ECO:0000256" key="1">
    <source>
        <dbReference type="ARBA" id="ARBA00005350"/>
    </source>
</evidence>
<dbReference type="PANTHER" id="PTHR23248:SF4">
    <property type="entry name" value="PHOSPHOLIPID SCRAMBLASE"/>
    <property type="match status" value="1"/>
</dbReference>
<keyword evidence="2" id="KW-0106">Calcium</keyword>
<dbReference type="EMBL" id="JAPXFL010000006">
    <property type="protein sequence ID" value="KAK9505035.1"/>
    <property type="molecule type" value="Genomic_DNA"/>
</dbReference>
<dbReference type="InterPro" id="IPR005552">
    <property type="entry name" value="Scramblase"/>
</dbReference>
<comment type="cofactor">
    <cofactor evidence="2">
        <name>Ca(2+)</name>
        <dbReference type="ChEBI" id="CHEBI:29108"/>
    </cofactor>
</comment>
<gene>
    <name evidence="3" type="ORF">O3M35_009185</name>
</gene>
<evidence type="ECO:0000313" key="3">
    <source>
        <dbReference type="EMBL" id="KAK9505035.1"/>
    </source>
</evidence>
<keyword evidence="2" id="KW-0564">Palmitate</keyword>
<evidence type="ECO:0000256" key="2">
    <source>
        <dbReference type="RuleBase" id="RU363116"/>
    </source>
</evidence>
<comment type="similarity">
    <text evidence="1 2">Belongs to the phospholipid scramblase family.</text>
</comment>
<keyword evidence="2" id="KW-0449">Lipoprotein</keyword>
<dbReference type="PANTHER" id="PTHR23248">
    <property type="entry name" value="PHOSPHOLIPID SCRAMBLASE-RELATED"/>
    <property type="match status" value="1"/>
</dbReference>
<organism evidence="3 4">
    <name type="scientific">Rhynocoris fuscipes</name>
    <dbReference type="NCBI Taxonomy" id="488301"/>
    <lineage>
        <taxon>Eukaryota</taxon>
        <taxon>Metazoa</taxon>
        <taxon>Ecdysozoa</taxon>
        <taxon>Arthropoda</taxon>
        <taxon>Hexapoda</taxon>
        <taxon>Insecta</taxon>
        <taxon>Pterygota</taxon>
        <taxon>Neoptera</taxon>
        <taxon>Paraneoptera</taxon>
        <taxon>Hemiptera</taxon>
        <taxon>Heteroptera</taxon>
        <taxon>Panheteroptera</taxon>
        <taxon>Cimicomorpha</taxon>
        <taxon>Reduviidae</taxon>
        <taxon>Harpactorinae</taxon>
        <taxon>Harpactorini</taxon>
        <taxon>Rhynocoris</taxon>
    </lineage>
</organism>
<dbReference type="AlphaFoldDB" id="A0AAW1D9K6"/>
<protein>
    <recommendedName>
        <fullName evidence="2">Phospholipid scramblase</fullName>
    </recommendedName>
</protein>
<comment type="caution">
    <text evidence="3">The sequence shown here is derived from an EMBL/GenBank/DDBJ whole genome shotgun (WGS) entry which is preliminary data.</text>
</comment>
<keyword evidence="4" id="KW-1185">Reference proteome</keyword>
<sequence length="320" mass="36479">MSDSKSLASVLREAESENEFITTTYLNESNQELTSSNNAKIVSFMQPSGSVPYKGPTVYSNEAVITKQPSSLVSDTRGNRCPLPISVVSHDYQQLNNYVIPYSGVQLFNDVDQINIEQTVEIDDLSSFIESENRFLIKGDRGQVLFSGLERSSAWQRLLCGSGRKFLFRIFDRSKQEALFFTRRLACSTPPFGVYLQRLDVFIPLCEYIGSVQQLWTPMVSSFSVRNANHCEIFRVEGPIFCGCFKQKEAKFNVFRAGNLSSVTTITHEWDERLVNYNMTVNFPPRICYNYKALLTACAILLEYMYFEISQSGRCIHCFN</sequence>
<dbReference type="GO" id="GO:0005886">
    <property type="term" value="C:plasma membrane"/>
    <property type="evidence" value="ECO:0007669"/>
    <property type="project" value="TreeGrafter"/>
</dbReference>